<dbReference type="Proteomes" id="UP000319801">
    <property type="component" value="Unassembled WGS sequence"/>
</dbReference>
<sequence length="161" mass="18427">MVQCKELLPPGHLLPTLYTVQGIKKKSHLRPITCHQQRQHNMATARILARFDLYHILKVERFQVPKLWLETGSLRAYAGTKANSIPRLFKVPKWSLRSAARECCLRIEANVADAHNVVSELQRTDVSEDRTSWTCDSELSPTCTQLLRQYSSSHQSVTEDT</sequence>
<keyword evidence="2" id="KW-1185">Reference proteome</keyword>
<comment type="caution">
    <text evidence="1">The sequence shown here is derived from an EMBL/GenBank/DDBJ whole genome shotgun (WGS) entry which is preliminary data.</text>
</comment>
<protein>
    <submittedName>
        <fullName evidence="1">Uncharacterized protein</fullName>
    </submittedName>
</protein>
<reference evidence="1 2" key="1">
    <citation type="journal article" date="2019" name="Genome Biol. Evol.">
        <title>Whole-Genome Sequencing of the Giant Devil Catfish, Bagarius yarrelli.</title>
        <authorList>
            <person name="Jiang W."/>
            <person name="Lv Y."/>
            <person name="Cheng L."/>
            <person name="Yang K."/>
            <person name="Chao B."/>
            <person name="Wang X."/>
            <person name="Li Y."/>
            <person name="Pan X."/>
            <person name="You X."/>
            <person name="Zhang Y."/>
            <person name="Yang J."/>
            <person name="Li J."/>
            <person name="Zhang X."/>
            <person name="Liu S."/>
            <person name="Sun C."/>
            <person name="Yang J."/>
            <person name="Shi Q."/>
        </authorList>
    </citation>
    <scope>NUCLEOTIDE SEQUENCE [LARGE SCALE GENOMIC DNA]</scope>
    <source>
        <strain evidence="1">JWS20170419001</strain>
        <tissue evidence="1">Muscle</tissue>
    </source>
</reference>
<name>A0A556U7M8_BAGYA</name>
<proteinExistence type="predicted"/>
<gene>
    <name evidence="1" type="ORF">Baya_8937</name>
</gene>
<evidence type="ECO:0000313" key="2">
    <source>
        <dbReference type="Proteomes" id="UP000319801"/>
    </source>
</evidence>
<accession>A0A556U7M8</accession>
<dbReference type="EMBL" id="VCAZ01000059">
    <property type="protein sequence ID" value="TSN67121.1"/>
    <property type="molecule type" value="Genomic_DNA"/>
</dbReference>
<organism evidence="1 2">
    <name type="scientific">Bagarius yarrelli</name>
    <name type="common">Goonch</name>
    <name type="synonym">Bagrus yarrelli</name>
    <dbReference type="NCBI Taxonomy" id="175774"/>
    <lineage>
        <taxon>Eukaryota</taxon>
        <taxon>Metazoa</taxon>
        <taxon>Chordata</taxon>
        <taxon>Craniata</taxon>
        <taxon>Vertebrata</taxon>
        <taxon>Euteleostomi</taxon>
        <taxon>Actinopterygii</taxon>
        <taxon>Neopterygii</taxon>
        <taxon>Teleostei</taxon>
        <taxon>Ostariophysi</taxon>
        <taxon>Siluriformes</taxon>
        <taxon>Sisoridae</taxon>
        <taxon>Sisorinae</taxon>
        <taxon>Bagarius</taxon>
    </lineage>
</organism>
<evidence type="ECO:0000313" key="1">
    <source>
        <dbReference type="EMBL" id="TSN67121.1"/>
    </source>
</evidence>
<dbReference type="AlphaFoldDB" id="A0A556U7M8"/>